<evidence type="ECO:0000313" key="2">
    <source>
        <dbReference type="EMBL" id="KAG5545107.1"/>
    </source>
</evidence>
<feature type="compositionally biased region" description="Low complexity" evidence="1">
    <location>
        <begin position="159"/>
        <end position="180"/>
    </location>
</feature>
<proteinExistence type="predicted"/>
<feature type="compositionally biased region" description="Polar residues" evidence="1">
    <location>
        <begin position="145"/>
        <end position="158"/>
    </location>
</feature>
<feature type="compositionally biased region" description="Basic residues" evidence="1">
    <location>
        <begin position="120"/>
        <end position="131"/>
    </location>
</feature>
<dbReference type="PANTHER" id="PTHR35466:SF4">
    <property type="entry name" value="EXPRESSED PROTEIN"/>
    <property type="match status" value="1"/>
</dbReference>
<sequence>MTIDDSFKKPGAIPFKWEIRPGVPKLHHQSPSPQQSPSFNLRRSLLQHHEQQKQQSFNHHRSCPTTPIKLSPPPSGFHFRPPPPEPHSRSTPRSRSDRSIFAPPDIVGSGSCFPSPSVLIRRKGDKKRSRRPKPESDFEPDYTSDLETLSRWSGSTRKSVSLFRDSPSSSFSSYRSSPRPVSDDEWAWLGLF</sequence>
<gene>
    <name evidence="2" type="ORF">RHGRI_017542</name>
</gene>
<organism evidence="2 3">
    <name type="scientific">Rhododendron griersonianum</name>
    <dbReference type="NCBI Taxonomy" id="479676"/>
    <lineage>
        <taxon>Eukaryota</taxon>
        <taxon>Viridiplantae</taxon>
        <taxon>Streptophyta</taxon>
        <taxon>Embryophyta</taxon>
        <taxon>Tracheophyta</taxon>
        <taxon>Spermatophyta</taxon>
        <taxon>Magnoliopsida</taxon>
        <taxon>eudicotyledons</taxon>
        <taxon>Gunneridae</taxon>
        <taxon>Pentapetalae</taxon>
        <taxon>asterids</taxon>
        <taxon>Ericales</taxon>
        <taxon>Ericaceae</taxon>
        <taxon>Ericoideae</taxon>
        <taxon>Rhodoreae</taxon>
        <taxon>Rhododendron</taxon>
    </lineage>
</organism>
<keyword evidence="3" id="KW-1185">Reference proteome</keyword>
<protein>
    <submittedName>
        <fullName evidence="2">Uncharacterized protein</fullName>
    </submittedName>
</protein>
<dbReference type="AlphaFoldDB" id="A0AAV6JY55"/>
<evidence type="ECO:0000256" key="1">
    <source>
        <dbReference type="SAM" id="MobiDB-lite"/>
    </source>
</evidence>
<dbReference type="Proteomes" id="UP000823749">
    <property type="component" value="Chromosome 6"/>
</dbReference>
<feature type="compositionally biased region" description="Pro residues" evidence="1">
    <location>
        <begin position="70"/>
        <end position="85"/>
    </location>
</feature>
<accession>A0AAV6JY55</accession>
<reference evidence="2 3" key="1">
    <citation type="submission" date="2020-08" db="EMBL/GenBank/DDBJ databases">
        <title>Plant Genome Project.</title>
        <authorList>
            <person name="Zhang R.-G."/>
        </authorList>
    </citation>
    <scope>NUCLEOTIDE SEQUENCE [LARGE SCALE GENOMIC DNA]</scope>
    <source>
        <strain evidence="2">WSP0</strain>
        <tissue evidence="2">Leaf</tissue>
    </source>
</reference>
<comment type="caution">
    <text evidence="2">The sequence shown here is derived from an EMBL/GenBank/DDBJ whole genome shotgun (WGS) entry which is preliminary data.</text>
</comment>
<dbReference type="InterPro" id="IPR007789">
    <property type="entry name" value="DUF688"/>
</dbReference>
<evidence type="ECO:0000313" key="3">
    <source>
        <dbReference type="Proteomes" id="UP000823749"/>
    </source>
</evidence>
<feature type="compositionally biased region" description="Low complexity" evidence="1">
    <location>
        <begin position="29"/>
        <end position="38"/>
    </location>
</feature>
<dbReference type="PANTHER" id="PTHR35466">
    <property type="entry name" value="SERINE/ARGININE REPETITIVE MATRIX PROTEIN 1"/>
    <property type="match status" value="1"/>
</dbReference>
<feature type="region of interest" description="Disordered" evidence="1">
    <location>
        <begin position="1"/>
        <end position="182"/>
    </location>
</feature>
<name>A0AAV6JY55_9ERIC</name>
<dbReference type="EMBL" id="JACTNZ010000006">
    <property type="protein sequence ID" value="KAG5545107.1"/>
    <property type="molecule type" value="Genomic_DNA"/>
</dbReference>
<dbReference type="Pfam" id="PF05097">
    <property type="entry name" value="DUF688"/>
    <property type="match status" value="1"/>
</dbReference>